<keyword evidence="9 26" id="KW-0812">Transmembrane</keyword>
<evidence type="ECO:0000256" key="11">
    <source>
        <dbReference type="ARBA" id="ARBA00022968"/>
    </source>
</evidence>
<name>A0A9N9S5R5_9DIPT</name>
<protein>
    <recommendedName>
        <fullName evidence="6">Alpha-1,6-mannosyl-glycoprotein 2-beta-N-acetylglucosaminyltransferase</fullName>
        <ecNumber evidence="5">2.4.1.143</ecNumber>
    </recommendedName>
    <alternativeName>
        <fullName evidence="21">Beta-1,2-N-acetylglucosaminyltransferase II</fullName>
    </alternativeName>
    <alternativeName>
        <fullName evidence="20">GlcNAc-T II</fullName>
    </alternativeName>
    <alternativeName>
        <fullName evidence="19">Mannoside acetylglucosaminyltransferase 2</fullName>
    </alternativeName>
    <alternativeName>
        <fullName evidence="18">N-glycosyl-oligosaccharide-glycoprotein N-acetylglucosaminyltransferase II</fullName>
    </alternativeName>
</protein>
<evidence type="ECO:0000256" key="6">
    <source>
        <dbReference type="ARBA" id="ARBA00014817"/>
    </source>
</evidence>
<comment type="subcellular location">
    <subcellularLocation>
        <location evidence="2">Golgi apparatus membrane</location>
        <topology evidence="2">Single-pass type II membrane protein</topology>
    </subcellularLocation>
</comment>
<evidence type="ECO:0000256" key="16">
    <source>
        <dbReference type="ARBA" id="ARBA00023180"/>
    </source>
</evidence>
<evidence type="ECO:0000256" key="2">
    <source>
        <dbReference type="ARBA" id="ARBA00004323"/>
    </source>
</evidence>
<dbReference type="GO" id="GO:0009312">
    <property type="term" value="P:oligosaccharide biosynthetic process"/>
    <property type="evidence" value="ECO:0007669"/>
    <property type="project" value="InterPro"/>
</dbReference>
<dbReference type="PANTHER" id="PTHR12871:SF0">
    <property type="entry name" value="ALPHA-1,6-MANNOSYL-GLYCOPROTEIN 2-BETA-N-ACETYLGLUCOSAMINYLTRANSFERASE"/>
    <property type="match status" value="1"/>
</dbReference>
<evidence type="ECO:0000313" key="27">
    <source>
        <dbReference type="EMBL" id="CAG9809833.1"/>
    </source>
</evidence>
<feature type="disulfide bond" evidence="25">
    <location>
        <begin position="252"/>
        <end position="255"/>
    </location>
</feature>
<evidence type="ECO:0000256" key="7">
    <source>
        <dbReference type="ARBA" id="ARBA00022676"/>
    </source>
</evidence>
<keyword evidence="11" id="KW-0735">Signal-anchor</keyword>
<accession>A0A9N9S5R5</accession>
<dbReference type="InterPro" id="IPR029044">
    <property type="entry name" value="Nucleotide-diphossugar_trans"/>
</dbReference>
<keyword evidence="10 24" id="KW-0479">Metal-binding</keyword>
<dbReference type="GO" id="GO:0008455">
    <property type="term" value="F:alpha-1,6-mannosylglycoprotein 2-beta-N-acetylglucosaminyltransferase activity"/>
    <property type="evidence" value="ECO:0007669"/>
    <property type="project" value="UniProtKB-EC"/>
</dbReference>
<feature type="disulfide bond" evidence="25">
    <location>
        <begin position="164"/>
        <end position="178"/>
    </location>
</feature>
<feature type="disulfide bond" evidence="25">
    <location>
        <begin position="307"/>
        <end position="412"/>
    </location>
</feature>
<keyword evidence="12 26" id="KW-1133">Transmembrane helix</keyword>
<comment type="similarity">
    <text evidence="4">Belongs to the glycosyltransferase 16 (GT16) protein family.</text>
</comment>
<keyword evidence="17 24" id="KW-0464">Manganese</keyword>
<evidence type="ECO:0000256" key="8">
    <source>
        <dbReference type="ARBA" id="ARBA00022679"/>
    </source>
</evidence>
<evidence type="ECO:0000256" key="12">
    <source>
        <dbReference type="ARBA" id="ARBA00022989"/>
    </source>
</evidence>
<dbReference type="EC" id="2.4.1.143" evidence="5"/>
<keyword evidence="8" id="KW-0808">Transferase</keyword>
<evidence type="ECO:0000256" key="19">
    <source>
        <dbReference type="ARBA" id="ARBA00031203"/>
    </source>
</evidence>
<evidence type="ECO:0000256" key="25">
    <source>
        <dbReference type="PIRSR" id="PIRSR607754-3"/>
    </source>
</evidence>
<proteinExistence type="inferred from homology"/>
<reference evidence="27" key="1">
    <citation type="submission" date="2022-01" db="EMBL/GenBank/DDBJ databases">
        <authorList>
            <person name="King R."/>
        </authorList>
    </citation>
    <scope>NUCLEOTIDE SEQUENCE</scope>
</reference>
<evidence type="ECO:0000256" key="20">
    <source>
        <dbReference type="ARBA" id="ARBA00032552"/>
    </source>
</evidence>
<reference evidence="27" key="2">
    <citation type="submission" date="2022-10" db="EMBL/GenBank/DDBJ databases">
        <authorList>
            <consortium name="ENA_rothamsted_submissions"/>
            <consortium name="culmorum"/>
            <person name="King R."/>
        </authorList>
    </citation>
    <scope>NUCLEOTIDE SEQUENCE</scope>
</reference>
<dbReference type="InterPro" id="IPR007754">
    <property type="entry name" value="GlcNAc_II"/>
</dbReference>
<dbReference type="GO" id="GO:0046872">
    <property type="term" value="F:metal ion binding"/>
    <property type="evidence" value="ECO:0007669"/>
    <property type="project" value="UniProtKB-KW"/>
</dbReference>
<evidence type="ECO:0000256" key="3">
    <source>
        <dbReference type="ARBA" id="ARBA00004922"/>
    </source>
</evidence>
<evidence type="ECO:0000256" key="23">
    <source>
        <dbReference type="PIRSR" id="PIRSR607754-1"/>
    </source>
</evidence>
<dbReference type="GO" id="GO:0006487">
    <property type="term" value="P:protein N-linked glycosylation"/>
    <property type="evidence" value="ECO:0007669"/>
    <property type="project" value="TreeGrafter"/>
</dbReference>
<organism evidence="27 28">
    <name type="scientific">Chironomus riparius</name>
    <dbReference type="NCBI Taxonomy" id="315576"/>
    <lineage>
        <taxon>Eukaryota</taxon>
        <taxon>Metazoa</taxon>
        <taxon>Ecdysozoa</taxon>
        <taxon>Arthropoda</taxon>
        <taxon>Hexapoda</taxon>
        <taxon>Insecta</taxon>
        <taxon>Pterygota</taxon>
        <taxon>Neoptera</taxon>
        <taxon>Endopterygota</taxon>
        <taxon>Diptera</taxon>
        <taxon>Nematocera</taxon>
        <taxon>Chironomoidea</taxon>
        <taxon>Chironomidae</taxon>
        <taxon>Chironominae</taxon>
        <taxon>Chironomus</taxon>
    </lineage>
</organism>
<dbReference type="SUPFAM" id="SSF53448">
    <property type="entry name" value="Nucleotide-diphospho-sugar transferases"/>
    <property type="match status" value="1"/>
</dbReference>
<dbReference type="Gene3D" id="3.90.550.10">
    <property type="entry name" value="Spore Coat Polysaccharide Biosynthesis Protein SpsA, Chain A"/>
    <property type="match status" value="1"/>
</dbReference>
<keyword evidence="15 25" id="KW-1015">Disulfide bond</keyword>
<dbReference type="Pfam" id="PF05060">
    <property type="entry name" value="MGAT2"/>
    <property type="match status" value="1"/>
</dbReference>
<dbReference type="AlphaFoldDB" id="A0A9N9S5R5"/>
<dbReference type="GO" id="GO:0000139">
    <property type="term" value="C:Golgi membrane"/>
    <property type="evidence" value="ECO:0007669"/>
    <property type="project" value="UniProtKB-SubCell"/>
</dbReference>
<feature type="disulfide bond" evidence="25">
    <location>
        <begin position="346"/>
        <end position="355"/>
    </location>
</feature>
<comment type="pathway">
    <text evidence="3">Protein modification; protein glycosylation.</text>
</comment>
<feature type="binding site" evidence="23">
    <location>
        <begin position="197"/>
        <end position="201"/>
    </location>
    <ligand>
        <name>substrate</name>
    </ligand>
</feature>
<feature type="binding site" evidence="24">
    <location>
        <position position="342"/>
    </location>
    <ligand>
        <name>Mn(2+)</name>
        <dbReference type="ChEBI" id="CHEBI:29035"/>
    </ligand>
</feature>
<feature type="transmembrane region" description="Helical" evidence="26">
    <location>
        <begin position="12"/>
        <end position="34"/>
    </location>
</feature>
<comment type="catalytic activity">
    <reaction evidence="22">
        <text>an N(4)-{beta-D-GlcNAc-(1-&gt;2)-alpha-D-Man-(1-&gt;3)-[alpha-D-Man-(1-&gt;6)]-beta-D-Man-(1-&gt;4)-beta-D-GlcNAc-(1-&gt;4)-beta-D-GlcNAc}-L-asparaginyl-[protein] + UDP-N-acetyl-alpha-D-glucosamine = N(4)-{beta-D-GlcNAc-(1-&gt;2)-alpha-D-Man-(1-&gt;3)-[beta-D-GlcNAc-(1-&gt;2)-alpha-D-Man-(1-&gt;6)]-beta-D-Man-(1-&gt;4)-beta-D-GlcNAc-(1-&gt;4)-beta-D-GlcNAc}-L-asparaginyl-[protein] + UDP + H(+)</text>
        <dbReference type="Rhea" id="RHEA:12941"/>
        <dbReference type="Rhea" id="RHEA-COMP:13526"/>
        <dbReference type="Rhea" id="RHEA-COMP:14369"/>
        <dbReference type="ChEBI" id="CHEBI:15378"/>
        <dbReference type="ChEBI" id="CHEBI:57705"/>
        <dbReference type="ChEBI" id="CHEBI:58223"/>
        <dbReference type="ChEBI" id="CHEBI:60615"/>
        <dbReference type="ChEBI" id="CHEBI:60651"/>
        <dbReference type="EC" id="2.4.1.143"/>
    </reaction>
</comment>
<dbReference type="OrthoDB" id="6019616at2759"/>
<evidence type="ECO:0000256" key="10">
    <source>
        <dbReference type="ARBA" id="ARBA00022723"/>
    </source>
</evidence>
<evidence type="ECO:0000256" key="13">
    <source>
        <dbReference type="ARBA" id="ARBA00023034"/>
    </source>
</evidence>
<dbReference type="EMBL" id="OU895879">
    <property type="protein sequence ID" value="CAG9809833.1"/>
    <property type="molecule type" value="Genomic_DNA"/>
</dbReference>
<dbReference type="GO" id="GO:0005795">
    <property type="term" value="C:Golgi stack"/>
    <property type="evidence" value="ECO:0007669"/>
    <property type="project" value="InterPro"/>
</dbReference>
<evidence type="ECO:0000256" key="24">
    <source>
        <dbReference type="PIRSR" id="PIRSR607754-2"/>
    </source>
</evidence>
<keyword evidence="7" id="KW-0328">Glycosyltransferase</keyword>
<feature type="binding site" evidence="23">
    <location>
        <begin position="91"/>
        <end position="95"/>
    </location>
    <ligand>
        <name>substrate</name>
    </ligand>
</feature>
<evidence type="ECO:0000256" key="9">
    <source>
        <dbReference type="ARBA" id="ARBA00022692"/>
    </source>
</evidence>
<keyword evidence="16" id="KW-0325">Glycoprotein</keyword>
<evidence type="ECO:0000256" key="4">
    <source>
        <dbReference type="ARBA" id="ARBA00011011"/>
    </source>
</evidence>
<feature type="binding site" evidence="23">
    <location>
        <position position="122"/>
    </location>
    <ligand>
        <name>substrate</name>
    </ligand>
</feature>
<evidence type="ECO:0000256" key="15">
    <source>
        <dbReference type="ARBA" id="ARBA00023157"/>
    </source>
</evidence>
<keyword evidence="14 26" id="KW-0472">Membrane</keyword>
<dbReference type="Proteomes" id="UP001153620">
    <property type="component" value="Chromosome 3"/>
</dbReference>
<evidence type="ECO:0000256" key="5">
    <source>
        <dbReference type="ARBA" id="ARBA00012613"/>
    </source>
</evidence>
<evidence type="ECO:0000256" key="18">
    <source>
        <dbReference type="ARBA" id="ARBA00029663"/>
    </source>
</evidence>
<keyword evidence="28" id="KW-1185">Reference proteome</keyword>
<gene>
    <name evidence="27" type="ORF">CHIRRI_LOCUS12653</name>
</gene>
<sequence length="421" mass="49763">MPFIIKKLSRRVTLFAAVLLCTLCFLAFINRLILLDYDLQATMTQHLQNTDSKNDSKMIQKLIERINDEQIIFNDLKYEALQNDSIVIVVQVHKRITYLRHLIQSLSQAKDISKTLIIFSHDFYDEEINKLVQNIDFCKVMQIFYPYSIQTHPHQFPGTDPQDCDRDISKSDAIKIKCKNAHFPDLYGHYREAKYTQMKNHWWWKLNRIFDELNVTRSLSDMQLLLLEEDYMIAPDFLHILSQMQSLSKRKCSYCNILSLGTYIESTNYDSYNKVEISPWLTSKHNMGMSLNRTTWNDIKSCAKYFCSYDEYNYDWSLQNVNYNCLTNKLFAMIIKSPRVFHIGECGMHHNSENCDPSQAINRIQFVIENAMLSKKFYPKRLKVTKMYDEYESKDNLKPNGGFADLRDQVLCLNMTTFYTF</sequence>
<evidence type="ECO:0000256" key="1">
    <source>
        <dbReference type="ARBA" id="ARBA00001936"/>
    </source>
</evidence>
<evidence type="ECO:0000256" key="14">
    <source>
        <dbReference type="ARBA" id="ARBA00023136"/>
    </source>
</evidence>
<feature type="binding site" evidence="24">
    <location>
        <position position="230"/>
    </location>
    <ligand>
        <name>Mn(2+)</name>
        <dbReference type="ChEBI" id="CHEBI:29035"/>
    </ligand>
</feature>
<keyword evidence="13" id="KW-0333">Golgi apparatus</keyword>
<comment type="cofactor">
    <cofactor evidence="1 24">
        <name>Mn(2+)</name>
        <dbReference type="ChEBI" id="CHEBI:29035"/>
    </cofactor>
</comment>
<evidence type="ECO:0000256" key="26">
    <source>
        <dbReference type="SAM" id="Phobius"/>
    </source>
</evidence>
<evidence type="ECO:0000313" key="28">
    <source>
        <dbReference type="Proteomes" id="UP001153620"/>
    </source>
</evidence>
<evidence type="ECO:0000256" key="22">
    <source>
        <dbReference type="ARBA" id="ARBA00093257"/>
    </source>
</evidence>
<evidence type="ECO:0000256" key="17">
    <source>
        <dbReference type="ARBA" id="ARBA00023211"/>
    </source>
</evidence>
<evidence type="ECO:0000256" key="21">
    <source>
        <dbReference type="ARBA" id="ARBA00032915"/>
    </source>
</evidence>
<feature type="disulfide bond" evidence="25">
    <location>
        <begin position="302"/>
        <end position="325"/>
    </location>
</feature>
<dbReference type="PANTHER" id="PTHR12871">
    <property type="entry name" value="BETA-1,2-N-ACETYLGLUCOSAMINYLTRANSFERASE II"/>
    <property type="match status" value="1"/>
</dbReference>